<dbReference type="PROSITE" id="PS01244">
    <property type="entry name" value="ACONITASE_2"/>
    <property type="match status" value="1"/>
</dbReference>
<gene>
    <name evidence="6" type="primary">leuC</name>
    <name evidence="9" type="ORF">A2024_03810</name>
</gene>
<dbReference type="Proteomes" id="UP000177230">
    <property type="component" value="Unassembled WGS sequence"/>
</dbReference>
<reference evidence="9 10" key="1">
    <citation type="journal article" date="2016" name="Nat. Commun.">
        <title>Thousands of microbial genomes shed light on interconnected biogeochemical processes in an aquifer system.</title>
        <authorList>
            <person name="Anantharaman K."/>
            <person name="Brown C.T."/>
            <person name="Hug L.A."/>
            <person name="Sharon I."/>
            <person name="Castelle C.J."/>
            <person name="Probst A.J."/>
            <person name="Thomas B.C."/>
            <person name="Singh A."/>
            <person name="Wilkins M.J."/>
            <person name="Karaoz U."/>
            <person name="Brodie E.L."/>
            <person name="Williams K.H."/>
            <person name="Hubbard S.S."/>
            <person name="Banfield J.F."/>
        </authorList>
    </citation>
    <scope>NUCLEOTIDE SEQUENCE [LARGE SCALE GENOMIC DNA]</scope>
</reference>
<dbReference type="InterPro" id="IPR036008">
    <property type="entry name" value="Aconitase_4Fe-4S_dom"/>
</dbReference>
<feature type="compositionally biased region" description="Basic residues" evidence="7">
    <location>
        <begin position="429"/>
        <end position="445"/>
    </location>
</feature>
<comment type="subunit">
    <text evidence="6">Heterodimer of LeuC and LeuD.</text>
</comment>
<dbReference type="InterPro" id="IPR011826">
    <property type="entry name" value="HAcnase/IPMdehydase_lsu_prok"/>
</dbReference>
<dbReference type="NCBIfam" id="TIGR02086">
    <property type="entry name" value="IPMI_arch"/>
    <property type="match status" value="1"/>
</dbReference>
<accession>A0A1F5RCI6</accession>
<keyword evidence="3 6" id="KW-0408">Iron</keyword>
<dbReference type="PRINTS" id="PR00415">
    <property type="entry name" value="ACONITASE"/>
</dbReference>
<evidence type="ECO:0000256" key="5">
    <source>
        <dbReference type="ARBA" id="ARBA00023239"/>
    </source>
</evidence>
<evidence type="ECO:0000313" key="9">
    <source>
        <dbReference type="EMBL" id="OGF12122.1"/>
    </source>
</evidence>
<dbReference type="EMBL" id="MFFM01000034">
    <property type="protein sequence ID" value="OGF12122.1"/>
    <property type="molecule type" value="Genomic_DNA"/>
</dbReference>
<comment type="catalytic activity">
    <reaction evidence="6">
        <text>(2R,3S)-3-isopropylmalate = (2S)-2-isopropylmalate</text>
        <dbReference type="Rhea" id="RHEA:32287"/>
        <dbReference type="ChEBI" id="CHEBI:1178"/>
        <dbReference type="ChEBI" id="CHEBI:35121"/>
        <dbReference type="EC" id="4.2.1.33"/>
    </reaction>
</comment>
<feature type="region of interest" description="Disordered" evidence="7">
    <location>
        <begin position="422"/>
        <end position="469"/>
    </location>
</feature>
<comment type="pathway">
    <text evidence="6">Amino-acid biosynthesis; L-leucine biosynthesis; L-leucine from 3-methyl-2-oxobutanoate: step 2/4.</text>
</comment>
<organism evidence="9 10">
    <name type="scientific">Candidatus Edwardsbacteria bacterium GWF2_54_11</name>
    <dbReference type="NCBI Taxonomy" id="1817851"/>
    <lineage>
        <taxon>Bacteria</taxon>
        <taxon>Candidatus Edwardsiibacteriota</taxon>
    </lineage>
</organism>
<dbReference type="NCBIfam" id="NF001614">
    <property type="entry name" value="PRK00402.1"/>
    <property type="match status" value="1"/>
</dbReference>
<dbReference type="AlphaFoldDB" id="A0A1F5RCI6"/>
<comment type="cofactor">
    <cofactor evidence="6">
        <name>[4Fe-4S] cluster</name>
        <dbReference type="ChEBI" id="CHEBI:49883"/>
    </cofactor>
    <text evidence="6">Binds 1 [4Fe-4S] cluster per subunit.</text>
</comment>
<evidence type="ECO:0000256" key="7">
    <source>
        <dbReference type="SAM" id="MobiDB-lite"/>
    </source>
</evidence>
<dbReference type="InterPro" id="IPR015931">
    <property type="entry name" value="Acnase/IPM_dHydase_lsu_aba_1/3"/>
</dbReference>
<dbReference type="InterPro" id="IPR033941">
    <property type="entry name" value="IPMI_cat"/>
</dbReference>
<dbReference type="CDD" id="cd01583">
    <property type="entry name" value="IPMI"/>
    <property type="match status" value="1"/>
</dbReference>
<evidence type="ECO:0000259" key="8">
    <source>
        <dbReference type="Pfam" id="PF00330"/>
    </source>
</evidence>
<dbReference type="PROSITE" id="PS00450">
    <property type="entry name" value="ACONITASE_1"/>
    <property type="match status" value="1"/>
</dbReference>
<feature type="binding site" evidence="6">
    <location>
        <position position="368"/>
    </location>
    <ligand>
        <name>[4Fe-4S] cluster</name>
        <dbReference type="ChEBI" id="CHEBI:49883"/>
    </ligand>
</feature>
<dbReference type="UniPathway" id="UPA00048">
    <property type="reaction ID" value="UER00071"/>
</dbReference>
<comment type="function">
    <text evidence="6">Catalyzes the isomerization between 2-isopropylmalate and 3-isopropylmalate, via the formation of 2-isopropylmaleate.</text>
</comment>
<evidence type="ECO:0000256" key="4">
    <source>
        <dbReference type="ARBA" id="ARBA00023014"/>
    </source>
</evidence>
<name>A0A1F5RCI6_9BACT</name>
<dbReference type="InterPro" id="IPR050067">
    <property type="entry name" value="IPM_dehydratase_rel_enz"/>
</dbReference>
<evidence type="ECO:0000256" key="1">
    <source>
        <dbReference type="ARBA" id="ARBA00022485"/>
    </source>
</evidence>
<dbReference type="InterPro" id="IPR001030">
    <property type="entry name" value="Acoase/IPM_deHydtase_lsu_aba"/>
</dbReference>
<dbReference type="NCBIfam" id="TIGR01343">
    <property type="entry name" value="hacA_fam"/>
    <property type="match status" value="1"/>
</dbReference>
<feature type="binding site" evidence="6">
    <location>
        <position position="365"/>
    </location>
    <ligand>
        <name>[4Fe-4S] cluster</name>
        <dbReference type="ChEBI" id="CHEBI:49883"/>
    </ligand>
</feature>
<dbReference type="GO" id="GO:0009098">
    <property type="term" value="P:L-leucine biosynthetic process"/>
    <property type="evidence" value="ECO:0007669"/>
    <property type="project" value="UniProtKB-UniRule"/>
</dbReference>
<keyword evidence="4 6" id="KW-0411">Iron-sulfur</keyword>
<dbReference type="PANTHER" id="PTHR43822:SF2">
    <property type="entry name" value="HOMOACONITASE, MITOCHONDRIAL"/>
    <property type="match status" value="1"/>
</dbReference>
<dbReference type="GO" id="GO:0051539">
    <property type="term" value="F:4 iron, 4 sulfur cluster binding"/>
    <property type="evidence" value="ECO:0007669"/>
    <property type="project" value="UniProtKB-KW"/>
</dbReference>
<dbReference type="GO" id="GO:0046872">
    <property type="term" value="F:metal ion binding"/>
    <property type="evidence" value="ECO:0007669"/>
    <property type="project" value="UniProtKB-KW"/>
</dbReference>
<keyword evidence="5 6" id="KW-0456">Lyase</keyword>
<keyword evidence="6" id="KW-0100">Branched-chain amino acid biosynthesis</keyword>
<keyword evidence="6" id="KW-0432">Leucine biosynthesis</keyword>
<proteinExistence type="inferred from homology"/>
<dbReference type="InterPro" id="IPR018136">
    <property type="entry name" value="Aconitase_4Fe-4S_BS"/>
</dbReference>
<dbReference type="SUPFAM" id="SSF53732">
    <property type="entry name" value="Aconitase iron-sulfur domain"/>
    <property type="match status" value="1"/>
</dbReference>
<keyword evidence="6" id="KW-0028">Amino-acid biosynthesis</keyword>
<dbReference type="Gene3D" id="3.30.499.10">
    <property type="entry name" value="Aconitase, domain 3"/>
    <property type="match status" value="2"/>
</dbReference>
<evidence type="ECO:0000256" key="3">
    <source>
        <dbReference type="ARBA" id="ARBA00023004"/>
    </source>
</evidence>
<dbReference type="PANTHER" id="PTHR43822">
    <property type="entry name" value="HOMOACONITASE, MITOCHONDRIAL-RELATED"/>
    <property type="match status" value="1"/>
</dbReference>
<dbReference type="EC" id="4.2.1.33" evidence="6"/>
<dbReference type="Pfam" id="PF00330">
    <property type="entry name" value="Aconitase"/>
    <property type="match status" value="2"/>
</dbReference>
<keyword evidence="2 6" id="KW-0479">Metal-binding</keyword>
<dbReference type="InterPro" id="IPR006251">
    <property type="entry name" value="Homoacnase/IPMdehydase_lsu"/>
</dbReference>
<evidence type="ECO:0000256" key="2">
    <source>
        <dbReference type="ARBA" id="ARBA00022723"/>
    </source>
</evidence>
<dbReference type="GO" id="GO:0003861">
    <property type="term" value="F:3-isopropylmalate dehydratase activity"/>
    <property type="evidence" value="ECO:0007669"/>
    <property type="project" value="UniProtKB-UniRule"/>
</dbReference>
<evidence type="ECO:0000313" key="10">
    <source>
        <dbReference type="Proteomes" id="UP000177230"/>
    </source>
</evidence>
<keyword evidence="1 6" id="KW-0004">4Fe-4S</keyword>
<comment type="similarity">
    <text evidence="6">Belongs to the aconitase/IPM isomerase family. LeuC type 2 subfamily.</text>
</comment>
<dbReference type="HAMAP" id="MF_01027">
    <property type="entry name" value="LeuC_type2"/>
    <property type="match status" value="1"/>
</dbReference>
<feature type="domain" description="Aconitase/3-isopropylmalate dehydratase large subunit alpha/beta/alpha" evidence="8">
    <location>
        <begin position="66"/>
        <end position="289"/>
    </location>
</feature>
<evidence type="ECO:0000256" key="6">
    <source>
        <dbReference type="HAMAP-Rule" id="MF_01027"/>
    </source>
</evidence>
<feature type="binding site" evidence="6">
    <location>
        <position position="305"/>
    </location>
    <ligand>
        <name>[4Fe-4S] cluster</name>
        <dbReference type="ChEBI" id="CHEBI:49883"/>
    </ligand>
</feature>
<feature type="domain" description="Aconitase/3-isopropylmalate dehydratase large subunit alpha/beta/alpha" evidence="8">
    <location>
        <begin position="292"/>
        <end position="416"/>
    </location>
</feature>
<sequence>MVQKILARATGQAAVKVNDVVEPKVSLAMSHENGALVINQFNEIYQDTGIEARVWDPSKIAIIFDHRVPAESSKTAGNQKKIREFVAKQGITKFHDIRGDEGGICHQILPENGYVLPGSVVVGTDSHTTSHGALGAFSFGIGATEMAAVWALGKILNVEVPGTIKVVVNGTLPKYVEPKDIILHLIGKLSAEGANFKVIEFHGETIRKMSTSGRLVLCNMTVEAGATGGIVPPDNETVRYLKTEAGVKNIPELFGPDADAVYEQVVEIDASKLEPQIAFPHTVDNVKPVGAARGIKVQQIVIGSCTNGRLDDLAIAAGILKGKKVARSVRMLVFPASTRIYQQALKKGYVEIFMKAGAVVMNSGCGPCLGVHQGALADGDKALATTNRNFKGRMGNPNAEVYLSSAATAAASAITGEITDPRTVSPAPKAKKVKPIKTTKKKVVVKKAGEKAKKIAPRQARGVTKKGRK</sequence>
<protein>
    <recommendedName>
        <fullName evidence="6">3-isopropylmalate dehydratase large subunit</fullName>
        <ecNumber evidence="6">4.2.1.33</ecNumber>
    </recommendedName>
    <alternativeName>
        <fullName evidence="6">Alpha-IPM isomerase</fullName>
        <shortName evidence="6">IPMI</shortName>
    </alternativeName>
    <alternativeName>
        <fullName evidence="6">Isopropylmalate isomerase</fullName>
    </alternativeName>
</protein>
<comment type="caution">
    <text evidence="9">The sequence shown here is derived from an EMBL/GenBank/DDBJ whole genome shotgun (WGS) entry which is preliminary data.</text>
</comment>